<organism evidence="1 2">
    <name type="scientific">Lentinula raphanica</name>
    <dbReference type="NCBI Taxonomy" id="153919"/>
    <lineage>
        <taxon>Eukaryota</taxon>
        <taxon>Fungi</taxon>
        <taxon>Dikarya</taxon>
        <taxon>Basidiomycota</taxon>
        <taxon>Agaricomycotina</taxon>
        <taxon>Agaricomycetes</taxon>
        <taxon>Agaricomycetidae</taxon>
        <taxon>Agaricales</taxon>
        <taxon>Marasmiineae</taxon>
        <taxon>Omphalotaceae</taxon>
        <taxon>Lentinula</taxon>
    </lineage>
</organism>
<dbReference type="Gene3D" id="3.80.10.10">
    <property type="entry name" value="Ribonuclease Inhibitor"/>
    <property type="match status" value="1"/>
</dbReference>
<protein>
    <recommendedName>
        <fullName evidence="3">F-box domain-containing protein</fullName>
    </recommendedName>
</protein>
<comment type="caution">
    <text evidence="1">The sequence shown here is derived from an EMBL/GenBank/DDBJ whole genome shotgun (WGS) entry which is preliminary data.</text>
</comment>
<gene>
    <name evidence="1" type="ORF">F5878DRAFT_633976</name>
</gene>
<dbReference type="Proteomes" id="UP001163846">
    <property type="component" value="Unassembled WGS sequence"/>
</dbReference>
<evidence type="ECO:0000313" key="1">
    <source>
        <dbReference type="EMBL" id="KAJ3832888.1"/>
    </source>
</evidence>
<name>A0AA38NYN3_9AGAR</name>
<dbReference type="InterPro" id="IPR032675">
    <property type="entry name" value="LRR_dom_sf"/>
</dbReference>
<dbReference type="SUPFAM" id="SSF52047">
    <property type="entry name" value="RNI-like"/>
    <property type="match status" value="1"/>
</dbReference>
<keyword evidence="2" id="KW-1185">Reference proteome</keyword>
<dbReference type="AlphaFoldDB" id="A0AA38NYN3"/>
<proteinExistence type="predicted"/>
<evidence type="ECO:0000313" key="2">
    <source>
        <dbReference type="Proteomes" id="UP001163846"/>
    </source>
</evidence>
<reference evidence="1" key="1">
    <citation type="submission" date="2022-08" db="EMBL/GenBank/DDBJ databases">
        <authorList>
            <consortium name="DOE Joint Genome Institute"/>
            <person name="Min B."/>
            <person name="Riley R."/>
            <person name="Sierra-Patev S."/>
            <person name="Naranjo-Ortiz M."/>
            <person name="Looney B."/>
            <person name="Konkel Z."/>
            <person name="Slot J.C."/>
            <person name="Sakamoto Y."/>
            <person name="Steenwyk J.L."/>
            <person name="Rokas A."/>
            <person name="Carro J."/>
            <person name="Camarero S."/>
            <person name="Ferreira P."/>
            <person name="Molpeceres G."/>
            <person name="Ruiz-Duenas F.J."/>
            <person name="Serrano A."/>
            <person name="Henrissat B."/>
            <person name="Drula E."/>
            <person name="Hughes K.W."/>
            <person name="Mata J.L."/>
            <person name="Ishikawa N.K."/>
            <person name="Vargas-Isla R."/>
            <person name="Ushijima S."/>
            <person name="Smith C.A."/>
            <person name="Ahrendt S."/>
            <person name="Andreopoulos W."/>
            <person name="He G."/>
            <person name="Labutti K."/>
            <person name="Lipzen A."/>
            <person name="Ng V."/>
            <person name="Sandor L."/>
            <person name="Barry K."/>
            <person name="Martinez A.T."/>
            <person name="Xiao Y."/>
            <person name="Gibbons J.G."/>
            <person name="Terashima K."/>
            <person name="Hibbett D.S."/>
            <person name="Grigoriev I.V."/>
        </authorList>
    </citation>
    <scope>NUCLEOTIDE SEQUENCE</scope>
    <source>
        <strain evidence="1">TFB9207</strain>
    </source>
</reference>
<sequence length="477" mass="53689">MEDSQNHDSPKLSIDDVSITRCERSDLPLTTATHRNLERSQDTVVDSNFARPRPSSHSAVVPIRLLSTEILQLIFLFAVSHQWREFATHLKLRIPSHQGQSWAGVLSLTWVCSWWRKVALSYPTIWRSIHINFGSLPLDDSITHSGFVDFVGECLRRSGPCLPLDIGLKLMFDWNDWASTEWHHHVNLAAVFDLLNCVSTYTGRWRHFQIISNDPESFTQFTNILTTKMAAGLISDPTTSTPFPLLEEINFVDMFQDSLPFSGSAPSFRGLFTHCHSLRSLRASSFQLIDALDLRNLVFLQVPFYAGHTFGPLLKQCPHLKYLGMGHFQSLPPSAPPSPTSSITSIVHTHLRTLCLSKIGERFPTGVWTDVSFPNLTKLALAFAIRVDEDEEGNIAPSHYFESYNALTELKDTCIRSGCALREIGICSETCPSAEIPRSMYDILFAFPCTKDAGYYVNAQLTDIESENYLELVSSTL</sequence>
<evidence type="ECO:0008006" key="3">
    <source>
        <dbReference type="Google" id="ProtNLM"/>
    </source>
</evidence>
<accession>A0AA38NYN3</accession>
<dbReference type="EMBL" id="MU806825">
    <property type="protein sequence ID" value="KAJ3832888.1"/>
    <property type="molecule type" value="Genomic_DNA"/>
</dbReference>